<gene>
    <name evidence="2" type="ORF">ACFSAH_10855</name>
</gene>
<organism evidence="2 3">
    <name type="scientific">Pseudopedobacter beijingensis</name>
    <dbReference type="NCBI Taxonomy" id="1207056"/>
    <lineage>
        <taxon>Bacteria</taxon>
        <taxon>Pseudomonadati</taxon>
        <taxon>Bacteroidota</taxon>
        <taxon>Sphingobacteriia</taxon>
        <taxon>Sphingobacteriales</taxon>
        <taxon>Sphingobacteriaceae</taxon>
        <taxon>Pseudopedobacter</taxon>
    </lineage>
</organism>
<accession>A0ABW4IEF6</accession>
<dbReference type="Proteomes" id="UP001597118">
    <property type="component" value="Unassembled WGS sequence"/>
</dbReference>
<dbReference type="RefSeq" id="WP_379662757.1">
    <property type="nucleotide sequence ID" value="NZ_JBHUDG010000016.1"/>
</dbReference>
<dbReference type="PANTHER" id="PTHR43752:SF2">
    <property type="entry name" value="BNR_ASP-BOX REPEAT FAMILY PROTEIN"/>
    <property type="match status" value="1"/>
</dbReference>
<reference evidence="3" key="1">
    <citation type="journal article" date="2019" name="Int. J. Syst. Evol. Microbiol.">
        <title>The Global Catalogue of Microorganisms (GCM) 10K type strain sequencing project: providing services to taxonomists for standard genome sequencing and annotation.</title>
        <authorList>
            <consortium name="The Broad Institute Genomics Platform"/>
            <consortium name="The Broad Institute Genome Sequencing Center for Infectious Disease"/>
            <person name="Wu L."/>
            <person name="Ma J."/>
        </authorList>
    </citation>
    <scope>NUCLEOTIDE SEQUENCE [LARGE SCALE GENOMIC DNA]</scope>
    <source>
        <strain evidence="3">CCUG 53762</strain>
    </source>
</reference>
<dbReference type="PANTHER" id="PTHR43752">
    <property type="entry name" value="BNR/ASP-BOX REPEAT FAMILY PROTEIN"/>
    <property type="match status" value="1"/>
</dbReference>
<evidence type="ECO:0000259" key="1">
    <source>
        <dbReference type="Pfam" id="PF13088"/>
    </source>
</evidence>
<proteinExistence type="predicted"/>
<protein>
    <submittedName>
        <fullName evidence="2">Exo-alpha-sialidase</fullName>
    </submittedName>
</protein>
<evidence type="ECO:0000313" key="3">
    <source>
        <dbReference type="Proteomes" id="UP001597118"/>
    </source>
</evidence>
<keyword evidence="3" id="KW-1185">Reference proteome</keyword>
<dbReference type="InterPro" id="IPR036278">
    <property type="entry name" value="Sialidase_sf"/>
</dbReference>
<feature type="domain" description="Sialidase" evidence="1">
    <location>
        <begin position="69"/>
        <end position="337"/>
    </location>
</feature>
<dbReference type="InterPro" id="IPR011040">
    <property type="entry name" value="Sialidase"/>
</dbReference>
<name>A0ABW4IEF6_9SPHI</name>
<sequence length="547" mass="60371">MNKLKIFLSAAFCLGFVACKATDHLKEDSRKQQPTEQNKSAIVKVEDICIDPPTPELHASTIEETPTGLVAAWFGGTKEKEPDVGIWLSREEKGKWSNPVEVITGITKLPDGSEVQYPCWNPVLYQIPDGGPLMLFYKVGPSTPEWWGMLMRSKDGGKTWSNPERLPEGIYGPIKNKPVRIGEKGILNPSSINSQLHFERSDDLGKTWTRTPPVTNKSIPVIQPSILLYGNNKLQAVGRTLKDKKVFSIWSTDGGTTWNDFKLLNLPNPNSGNDAVTLRDGRQLMVYNHSETLRTPLNIAISEDGENWVPLLVIENDKEGGYSYPAVIQTKDGLVHVTYSWRRKNIRHVVLDPTIIKGKPLVSWSFDAGFLGNETTSRSTYTNDALEASILNRGPGISAQKASNSFASAFPARTSLQAAEKAGDYYQFNVKAKSGKKIALTSIGVVLRVQAEAPKNYIWKYSTDGGYNFTTISAPITISTGFNDNNGIQQPQVELSGIKELQNIPSDKKVVFRLYAWGGTSSTENNSFRIGKSNAFTSALVVNGEIK</sequence>
<dbReference type="PROSITE" id="PS51257">
    <property type="entry name" value="PROKAR_LIPOPROTEIN"/>
    <property type="match status" value="1"/>
</dbReference>
<dbReference type="Pfam" id="PF13088">
    <property type="entry name" value="BNR_2"/>
    <property type="match status" value="1"/>
</dbReference>
<dbReference type="SUPFAM" id="SSF50939">
    <property type="entry name" value="Sialidases"/>
    <property type="match status" value="1"/>
</dbReference>
<evidence type="ECO:0000313" key="2">
    <source>
        <dbReference type="EMBL" id="MFD1630379.1"/>
    </source>
</evidence>
<comment type="caution">
    <text evidence="2">The sequence shown here is derived from an EMBL/GenBank/DDBJ whole genome shotgun (WGS) entry which is preliminary data.</text>
</comment>
<dbReference type="CDD" id="cd15482">
    <property type="entry name" value="Sialidase_non-viral"/>
    <property type="match status" value="1"/>
</dbReference>
<dbReference type="Gene3D" id="2.120.10.10">
    <property type="match status" value="2"/>
</dbReference>
<dbReference type="EMBL" id="JBHUDG010000016">
    <property type="protein sequence ID" value="MFD1630379.1"/>
    <property type="molecule type" value="Genomic_DNA"/>
</dbReference>